<evidence type="ECO:0000256" key="5">
    <source>
        <dbReference type="SAM" id="MobiDB-lite"/>
    </source>
</evidence>
<dbReference type="InterPro" id="IPR029058">
    <property type="entry name" value="AB_hydrolase_fold"/>
</dbReference>
<dbReference type="Gene3D" id="1.10.1200.10">
    <property type="entry name" value="ACP-like"/>
    <property type="match status" value="1"/>
</dbReference>
<dbReference type="PANTHER" id="PTHR45527:SF1">
    <property type="entry name" value="FATTY ACID SYNTHASE"/>
    <property type="match status" value="1"/>
</dbReference>
<evidence type="ECO:0000313" key="7">
    <source>
        <dbReference type="EMBL" id="CAB3771815.1"/>
    </source>
</evidence>
<dbReference type="Gene3D" id="3.30.559.10">
    <property type="entry name" value="Chloramphenicol acetyltransferase-like domain"/>
    <property type="match status" value="2"/>
</dbReference>
<keyword evidence="8" id="KW-1185">Reference proteome</keyword>
<dbReference type="InterPro" id="IPR020802">
    <property type="entry name" value="TesA-like"/>
</dbReference>
<dbReference type="GO" id="GO:0005737">
    <property type="term" value="C:cytoplasm"/>
    <property type="evidence" value="ECO:0007669"/>
    <property type="project" value="TreeGrafter"/>
</dbReference>
<comment type="similarity">
    <text evidence="2">Belongs to the ATP-dependent AMP-binding enzyme family.</text>
</comment>
<organism evidence="7 8">
    <name type="scientific">Paraburkholderia humisilvae</name>
    <dbReference type="NCBI Taxonomy" id="627669"/>
    <lineage>
        <taxon>Bacteria</taxon>
        <taxon>Pseudomonadati</taxon>
        <taxon>Pseudomonadota</taxon>
        <taxon>Betaproteobacteria</taxon>
        <taxon>Burkholderiales</taxon>
        <taxon>Burkholderiaceae</taxon>
        <taxon>Paraburkholderia</taxon>
    </lineage>
</organism>
<evidence type="ECO:0000256" key="2">
    <source>
        <dbReference type="ARBA" id="ARBA00006432"/>
    </source>
</evidence>
<dbReference type="PROSITE" id="PS50075">
    <property type="entry name" value="CARRIER"/>
    <property type="match status" value="1"/>
</dbReference>
<dbReference type="PROSITE" id="PS00455">
    <property type="entry name" value="AMP_BINDING"/>
    <property type="match status" value="1"/>
</dbReference>
<accession>A0A6J5F3B3</accession>
<dbReference type="Gene3D" id="3.40.50.1820">
    <property type="entry name" value="alpha/beta hydrolase"/>
    <property type="match status" value="1"/>
</dbReference>
<dbReference type="InterPro" id="IPR010071">
    <property type="entry name" value="AA_adenyl_dom"/>
</dbReference>
<protein>
    <submittedName>
        <fullName evidence="7">D-alanine--D-alanyl carrier protein ligase</fullName>
        <ecNumber evidence="7">6.2.1.54</ecNumber>
    </submittedName>
</protein>
<comment type="cofactor">
    <cofactor evidence="1">
        <name>pantetheine 4'-phosphate</name>
        <dbReference type="ChEBI" id="CHEBI:47942"/>
    </cofactor>
</comment>
<dbReference type="CDD" id="cd19534">
    <property type="entry name" value="E_NRPS"/>
    <property type="match status" value="1"/>
</dbReference>
<name>A0A6J5F3B3_9BURK</name>
<proteinExistence type="inferred from homology"/>
<feature type="region of interest" description="Disordered" evidence="5">
    <location>
        <begin position="1078"/>
        <end position="1099"/>
    </location>
</feature>
<dbReference type="InterPro" id="IPR020806">
    <property type="entry name" value="PKS_PP-bd"/>
</dbReference>
<dbReference type="NCBIfam" id="TIGR01733">
    <property type="entry name" value="AA-adenyl-dom"/>
    <property type="match status" value="1"/>
</dbReference>
<feature type="domain" description="Carrier" evidence="6">
    <location>
        <begin position="1096"/>
        <end position="1170"/>
    </location>
</feature>
<dbReference type="SUPFAM" id="SSF56801">
    <property type="entry name" value="Acetyl-CoA synthetase-like"/>
    <property type="match status" value="1"/>
</dbReference>
<dbReference type="InterPro" id="IPR000873">
    <property type="entry name" value="AMP-dep_synth/lig_dom"/>
</dbReference>
<dbReference type="CDD" id="cd19531">
    <property type="entry name" value="LCL_NRPS-like"/>
    <property type="match status" value="1"/>
</dbReference>
<dbReference type="InterPro" id="IPR023213">
    <property type="entry name" value="CAT-like_dom_sf"/>
</dbReference>
<dbReference type="Proteomes" id="UP000494363">
    <property type="component" value="Unassembled WGS sequence"/>
</dbReference>
<dbReference type="InterPro" id="IPR009081">
    <property type="entry name" value="PP-bd_ACP"/>
</dbReference>
<dbReference type="GO" id="GO:0016874">
    <property type="term" value="F:ligase activity"/>
    <property type="evidence" value="ECO:0007669"/>
    <property type="project" value="UniProtKB-KW"/>
</dbReference>
<dbReference type="Gene3D" id="3.30.300.30">
    <property type="match status" value="1"/>
</dbReference>
<dbReference type="PANTHER" id="PTHR45527">
    <property type="entry name" value="NONRIBOSOMAL PEPTIDE SYNTHETASE"/>
    <property type="match status" value="1"/>
</dbReference>
<dbReference type="SMART" id="SM00823">
    <property type="entry name" value="PKS_PP"/>
    <property type="match status" value="1"/>
</dbReference>
<dbReference type="FunFam" id="1.10.1200.10:FF:000005">
    <property type="entry name" value="Nonribosomal peptide synthetase 1"/>
    <property type="match status" value="1"/>
</dbReference>
<feature type="region of interest" description="Disordered" evidence="5">
    <location>
        <begin position="1683"/>
        <end position="1709"/>
    </location>
</feature>
<sequence>MRIDDRLASASQEEANGTAAADSGEVAVPAFVTATVSEAASAVETSTPRMAAATSSMEATARSGSPRSVEFPVAPHGAAGTTQPAIDNAAAQHALAIARKYAALPAERRQRFRDKARDQGIDPARLPIVPLLQEGAHTYPLAPAQERLWFLWKLAPHNPAYHLARAMRVTGQLHVRALRSALDALVARHGALRACFVETRGVPVQRIAEEARYAWRERSLDDAARLRDTLRSTAREPFDLERGPLLRVELISLGAQLHVLQLVTHHIVSDGWSQALLLRELATLYRAALAGEGARPADALLPLELHFGDVAAWQAEWFDAVADDDLAYWRARLGVARPALELPLDRPRGAVRGIEGGRCQRDIGAALAARLREFARAQRTTLFTVLLGVHAALLYRYGGQTTVRIGVPSAGRQRRETEALIGYFANTLVLEADVDGALRFDALLAGLHQRVLEAHAHQAVPFGRVLDTLEVERDLGRSPLFQVMFNLEHATRAADVTMPGLIVEAEEGGTQTARFDLVLNVVDDGRGLRLMFNHAKDVFNTATVERIAAQYESLLRQLAEDGRKRVGELVLAGREGQVAREYGFASLGAGLVEQAWRTPEATALRCEDESLSYAQLDAWATVLAARLVSHGVCAERRVGLCVRRGPAMIAALLGVIRSGGAFVPLDPSYPAARLTQMIEDAGIVQVLADAQSADGLSDVLAGCEVIDVNGAQQPHDARCAPGDTRFSPAPLHPDQLAYVLYTSGSTGKPKGVAVSHGALWTHLQDFLTTYGISAADTVLHSSTINFDVALHETLPALLTGATVEMRGEAPWDLQSLSERLVSRRVTFARIPTALWQQWQRHAPPRSALALRQVTVGGEALPGDALAHWRAGALSDIALDNLYGPTETTVAALYRRTGAQDVHEVTVPIGVPYPGRSARVLDAFGDEAPAGGVGELCIGGPTVARGYLGRAGLTAERFVPDPQGGPGARQYRSGDLCRMREDGTVEFLGRLDQQVKLRGQRIELGEIEAVLRQGSGVREAAVIVKGEGAKQRLAAYVAGSANELDVPSLQRRLEQKLPAYMVPSTLTWLERLPLMPNGKLDRGGLPQPQQRERERVEPSNETEAQLLSIWSAVLGRSDLGVTDNFFEAGGDSIQSLQIIARAREVGLKLTPAQVFEHPTVAGQAQRAQQLEAGSDEAHDDGAALPLTPIQQQFFARYPEGESHWNQAVLLKVRGPLQVKALEHAVQAIAARHDALRLRFIKEADGWKQGLAAAEAGEAEQLVRHECLTSLEELEAACERIQSSLDIGRGPLWRVGYFETAQGDTRLLVAIHHLSVDGVSWRVLLDELQKAYEQAARNEPVTLPAASTPWRTWVRALHRYAKSSARIAELAWWQTALDAPSLRDGPLFPPLKPHAEVQKTLRTNLSPQLTATLLREAPRAYRMRVDEVLLAALTSAIGTITARDEVLVELEAHGREDVLDSVDMSRTVGWFTTQYPLALPCAAEPAALLQCVHARVASVPQRGFGWGLLEQCADAASRAALAVLPVAEIGFNYLGRFDQTFNNTSRFGFTNESSGAAIALHARMPDRALDINSWIIADSLVITWDYAPQFIPDALAERLASSFERTLQALLDHLRDAEPSVAGSGQADGTVRLAPVPAALEALARDDTVAASWVSRASFEASLPVPSCEALSNWLSRRHSVPADADKSSERYGTPTTHALHNAHSSHDPLTTPSRETLLLPAIPLNALDAPATLFCLHPGYGMVGEYRTLAQALNGRITLIALQAPALRGAPWRGATFEALAAHYAACIAAWQPSQGYALLGWSFGGRLAIAIAELLERRGEHVSFVGMVDTATHRDEGPEPRRSNDEAAALDPALFARAEPSLLGAAFDVDALHVELMVHHALPRIASDLHLWRALRNTADPRRHMTWAPHTAGRLHGYDLDATHTSIVHHPALAAELVKLLAPGHEDPRIA</sequence>
<keyword evidence="3" id="KW-0596">Phosphopantetheine</keyword>
<dbReference type="FunFam" id="3.30.300.30:FF:000010">
    <property type="entry name" value="Enterobactin synthetase component F"/>
    <property type="match status" value="1"/>
</dbReference>
<dbReference type="Gene3D" id="2.30.38.10">
    <property type="entry name" value="Luciferase, Domain 3"/>
    <property type="match status" value="1"/>
</dbReference>
<dbReference type="Gene3D" id="3.40.50.980">
    <property type="match status" value="2"/>
</dbReference>
<dbReference type="Pfam" id="PF00975">
    <property type="entry name" value="Thioesterase"/>
    <property type="match status" value="1"/>
</dbReference>
<dbReference type="Pfam" id="PF13193">
    <property type="entry name" value="AMP-binding_C"/>
    <property type="match status" value="1"/>
</dbReference>
<reference evidence="7 8" key="1">
    <citation type="submission" date="2020-04" db="EMBL/GenBank/DDBJ databases">
        <authorList>
            <person name="De Canck E."/>
        </authorList>
    </citation>
    <scope>NUCLEOTIDE SEQUENCE [LARGE SCALE GENOMIC DNA]</scope>
    <source>
        <strain evidence="7 8">LMG 29542</strain>
    </source>
</reference>
<dbReference type="FunFam" id="3.40.50.980:FF:000001">
    <property type="entry name" value="Non-ribosomal peptide synthetase"/>
    <property type="match status" value="1"/>
</dbReference>
<dbReference type="InterPro" id="IPR001031">
    <property type="entry name" value="Thioesterase"/>
</dbReference>
<dbReference type="SUPFAM" id="SSF52777">
    <property type="entry name" value="CoA-dependent acyltransferases"/>
    <property type="match status" value="4"/>
</dbReference>
<evidence type="ECO:0000256" key="1">
    <source>
        <dbReference type="ARBA" id="ARBA00001957"/>
    </source>
</evidence>
<dbReference type="EMBL" id="CADIKH010000054">
    <property type="protein sequence ID" value="CAB3771815.1"/>
    <property type="molecule type" value="Genomic_DNA"/>
</dbReference>
<dbReference type="InterPro" id="IPR020845">
    <property type="entry name" value="AMP-binding_CS"/>
</dbReference>
<dbReference type="EC" id="6.2.1.54" evidence="7"/>
<keyword evidence="4" id="KW-0597">Phosphoprotein</keyword>
<dbReference type="Pfam" id="PF00550">
    <property type="entry name" value="PP-binding"/>
    <property type="match status" value="1"/>
</dbReference>
<dbReference type="GO" id="GO:0043041">
    <property type="term" value="P:amino acid activation for nonribosomal peptide biosynthetic process"/>
    <property type="evidence" value="ECO:0007669"/>
    <property type="project" value="TreeGrafter"/>
</dbReference>
<dbReference type="SUPFAM" id="SSF47336">
    <property type="entry name" value="ACP-like"/>
    <property type="match status" value="1"/>
</dbReference>
<dbReference type="InterPro" id="IPR036736">
    <property type="entry name" value="ACP-like_sf"/>
</dbReference>
<evidence type="ECO:0000259" key="6">
    <source>
        <dbReference type="PROSITE" id="PS50075"/>
    </source>
</evidence>
<dbReference type="GO" id="GO:0031177">
    <property type="term" value="F:phosphopantetheine binding"/>
    <property type="evidence" value="ECO:0007669"/>
    <property type="project" value="InterPro"/>
</dbReference>
<dbReference type="InterPro" id="IPR045851">
    <property type="entry name" value="AMP-bd_C_sf"/>
</dbReference>
<evidence type="ECO:0000313" key="8">
    <source>
        <dbReference type="Proteomes" id="UP000494363"/>
    </source>
</evidence>
<dbReference type="SUPFAM" id="SSF53474">
    <property type="entry name" value="alpha/beta-Hydrolases"/>
    <property type="match status" value="1"/>
</dbReference>
<dbReference type="Pfam" id="PF00668">
    <property type="entry name" value="Condensation"/>
    <property type="match status" value="2"/>
</dbReference>
<evidence type="ECO:0000256" key="3">
    <source>
        <dbReference type="ARBA" id="ARBA00022450"/>
    </source>
</evidence>
<dbReference type="SMART" id="SM00824">
    <property type="entry name" value="PKS_TE"/>
    <property type="match status" value="1"/>
</dbReference>
<dbReference type="GO" id="GO:0044550">
    <property type="term" value="P:secondary metabolite biosynthetic process"/>
    <property type="evidence" value="ECO:0007669"/>
    <property type="project" value="TreeGrafter"/>
</dbReference>
<dbReference type="InterPro" id="IPR006162">
    <property type="entry name" value="Ppantetheine_attach_site"/>
</dbReference>
<evidence type="ECO:0000256" key="4">
    <source>
        <dbReference type="ARBA" id="ARBA00022553"/>
    </source>
</evidence>
<gene>
    <name evidence="7" type="primary">dltA_3</name>
    <name evidence="7" type="ORF">LMG29542_06721</name>
</gene>
<dbReference type="Pfam" id="PF00501">
    <property type="entry name" value="AMP-binding"/>
    <property type="match status" value="1"/>
</dbReference>
<dbReference type="CDD" id="cd05930">
    <property type="entry name" value="A_NRPS"/>
    <property type="match status" value="1"/>
</dbReference>
<dbReference type="PROSITE" id="PS00012">
    <property type="entry name" value="PHOSPHOPANTETHEINE"/>
    <property type="match status" value="1"/>
</dbReference>
<dbReference type="InterPro" id="IPR025110">
    <property type="entry name" value="AMP-bd_C"/>
</dbReference>
<dbReference type="Gene3D" id="3.30.559.30">
    <property type="entry name" value="Nonribosomal peptide synthetase, condensation domain"/>
    <property type="match status" value="2"/>
</dbReference>
<dbReference type="InterPro" id="IPR001242">
    <property type="entry name" value="Condensation_dom"/>
</dbReference>
<feature type="region of interest" description="Disordered" evidence="5">
    <location>
        <begin position="1"/>
        <end position="24"/>
    </location>
</feature>
<keyword evidence="7" id="KW-0436">Ligase</keyword>